<feature type="transmembrane region" description="Helical" evidence="2">
    <location>
        <begin position="21"/>
        <end position="44"/>
    </location>
</feature>
<feature type="compositionally biased region" description="Polar residues" evidence="1">
    <location>
        <begin position="138"/>
        <end position="150"/>
    </location>
</feature>
<evidence type="ECO:0000313" key="3">
    <source>
        <dbReference type="EMBL" id="KAG9245872.1"/>
    </source>
</evidence>
<name>A0A9P7Z5S5_9HELO</name>
<feature type="region of interest" description="Disordered" evidence="1">
    <location>
        <begin position="138"/>
        <end position="164"/>
    </location>
</feature>
<dbReference type="Proteomes" id="UP000887226">
    <property type="component" value="Unassembled WGS sequence"/>
</dbReference>
<protein>
    <submittedName>
        <fullName evidence="3">Uncharacterized protein</fullName>
    </submittedName>
</protein>
<keyword evidence="2" id="KW-1133">Transmembrane helix</keyword>
<evidence type="ECO:0000256" key="1">
    <source>
        <dbReference type="SAM" id="MobiDB-lite"/>
    </source>
</evidence>
<evidence type="ECO:0000313" key="4">
    <source>
        <dbReference type="Proteomes" id="UP000887226"/>
    </source>
</evidence>
<evidence type="ECO:0000256" key="2">
    <source>
        <dbReference type="SAM" id="Phobius"/>
    </source>
</evidence>
<keyword evidence="4" id="KW-1185">Reference proteome</keyword>
<gene>
    <name evidence="3" type="ORF">BJ878DRAFT_478836</name>
</gene>
<sequence>MAPKPYDDERSHSPWRKAVIIPIWAVEVSFLAVHAITVCILLGLTNTDGPTVTDGSGHKHTTKPGIQPPQYCTGGTCSPSFLSRDQHVHQPPSAPEIRLSYEPDVPDVKAGTEEGGWNSDAREIGGCELTLEEVTVNGSTNLHSPPSASSDTEHSTIPDTCQTHGRRFRCS</sequence>
<proteinExistence type="predicted"/>
<organism evidence="3 4">
    <name type="scientific">Calycina marina</name>
    <dbReference type="NCBI Taxonomy" id="1763456"/>
    <lineage>
        <taxon>Eukaryota</taxon>
        <taxon>Fungi</taxon>
        <taxon>Dikarya</taxon>
        <taxon>Ascomycota</taxon>
        <taxon>Pezizomycotina</taxon>
        <taxon>Leotiomycetes</taxon>
        <taxon>Helotiales</taxon>
        <taxon>Pezizellaceae</taxon>
        <taxon>Calycina</taxon>
    </lineage>
</organism>
<accession>A0A9P7Z5S5</accession>
<reference evidence="3" key="1">
    <citation type="journal article" date="2021" name="IMA Fungus">
        <title>Genomic characterization of three marine fungi, including Emericellopsis atlantica sp. nov. with signatures of a generalist lifestyle and marine biomass degradation.</title>
        <authorList>
            <person name="Hagestad O.C."/>
            <person name="Hou L."/>
            <person name="Andersen J.H."/>
            <person name="Hansen E.H."/>
            <person name="Altermark B."/>
            <person name="Li C."/>
            <person name="Kuhnert E."/>
            <person name="Cox R.J."/>
            <person name="Crous P.W."/>
            <person name="Spatafora J.W."/>
            <person name="Lail K."/>
            <person name="Amirebrahimi M."/>
            <person name="Lipzen A."/>
            <person name="Pangilinan J."/>
            <person name="Andreopoulos W."/>
            <person name="Hayes R.D."/>
            <person name="Ng V."/>
            <person name="Grigoriev I.V."/>
            <person name="Jackson S.A."/>
            <person name="Sutton T.D.S."/>
            <person name="Dobson A.D.W."/>
            <person name="Rama T."/>
        </authorList>
    </citation>
    <scope>NUCLEOTIDE SEQUENCE</scope>
    <source>
        <strain evidence="3">TRa3180A</strain>
    </source>
</reference>
<dbReference type="OrthoDB" id="5211263at2759"/>
<keyword evidence="2" id="KW-0472">Membrane</keyword>
<keyword evidence="2" id="KW-0812">Transmembrane</keyword>
<dbReference type="AlphaFoldDB" id="A0A9P7Z5S5"/>
<comment type="caution">
    <text evidence="3">The sequence shown here is derived from an EMBL/GenBank/DDBJ whole genome shotgun (WGS) entry which is preliminary data.</text>
</comment>
<dbReference type="EMBL" id="MU253827">
    <property type="protein sequence ID" value="KAG9245872.1"/>
    <property type="molecule type" value="Genomic_DNA"/>
</dbReference>